<protein>
    <submittedName>
        <fullName evidence="1">Uncharacterized protein</fullName>
    </submittedName>
</protein>
<name>A0AA47IDK6_9XANT</name>
<dbReference type="EMBL" id="CP107241">
    <property type="protein sequence ID" value="WAH65959.1"/>
    <property type="molecule type" value="Genomic_DNA"/>
</dbReference>
<evidence type="ECO:0000313" key="2">
    <source>
        <dbReference type="Proteomes" id="UP001164737"/>
    </source>
</evidence>
<reference evidence="1" key="1">
    <citation type="submission" date="2022-10" db="EMBL/GenBank/DDBJ databases">
        <title>Complete genome sequence resource for Xanthomonas hortorum isolated from Greek Oregano.</title>
        <authorList>
            <person name="Gonzalez-Tobon J."/>
            <person name="Helmann T.C."/>
            <person name="Daughtrey M."/>
            <person name="Stodghill P.V."/>
            <person name="Filiatrault M.J."/>
        </authorList>
    </citation>
    <scope>NUCLEOTIDE SEQUENCE</scope>
    <source>
        <strain evidence="1">Oregano 108</strain>
    </source>
</reference>
<dbReference type="RefSeq" id="WP_225970118.1">
    <property type="nucleotide sequence ID" value="NZ_CP101417.1"/>
</dbReference>
<accession>A0AA47IDK6</accession>
<dbReference type="Proteomes" id="UP001164737">
    <property type="component" value="Chromosome"/>
</dbReference>
<gene>
    <name evidence="1" type="ORF">OEG85_08485</name>
</gene>
<evidence type="ECO:0000313" key="1">
    <source>
        <dbReference type="EMBL" id="WAH65959.1"/>
    </source>
</evidence>
<organism evidence="1 2">
    <name type="scientific">Xanthomonas hortorum</name>
    <dbReference type="NCBI Taxonomy" id="56454"/>
    <lineage>
        <taxon>Bacteria</taxon>
        <taxon>Pseudomonadati</taxon>
        <taxon>Pseudomonadota</taxon>
        <taxon>Gammaproteobacteria</taxon>
        <taxon>Lysobacterales</taxon>
        <taxon>Lysobacteraceae</taxon>
        <taxon>Xanthomonas</taxon>
    </lineage>
</organism>
<dbReference type="AlphaFoldDB" id="A0AA47IDK6"/>
<sequence length="96" mass="10568">MIRQVGDYVLTAHAATVDAMFFPEILVSRIGGLTLHQYWLPTSGFATYARAVAHAQDQLMGCGVSSDGSLLMCHTGSKDTPVTELREHSRRTFQLK</sequence>
<proteinExistence type="predicted"/>